<dbReference type="OrthoDB" id="9771229at2"/>
<dbReference type="EMBL" id="CP029346">
    <property type="protein sequence ID" value="AWL09597.1"/>
    <property type="molecule type" value="Genomic_DNA"/>
</dbReference>
<dbReference type="Pfam" id="PF03755">
    <property type="entry name" value="YicC-like_N"/>
    <property type="match status" value="1"/>
</dbReference>
<accession>A0A2S2DXV8</accession>
<name>A0A2S2DXV8_9BACT</name>
<dbReference type="InterPro" id="IPR013527">
    <property type="entry name" value="YicC-like_N"/>
</dbReference>
<evidence type="ECO:0000313" key="8">
    <source>
        <dbReference type="EMBL" id="AWL09597.1"/>
    </source>
</evidence>
<evidence type="ECO:0000256" key="1">
    <source>
        <dbReference type="ARBA" id="ARBA00001968"/>
    </source>
</evidence>
<sequence>MIYSMTGFGKAQKEIQDLQIKVEVKSLNSKFTDLFCRLPKSLSAREIEVRNYLTQQLERGKIELSLTMQKATETVSPSLLPEKQIEELFSELKRVAKQVGVESVNETALYLHALSMPNTIQAEQTQETEEEVEALWQSIFEIIQEATQECKAFRLREGNVVEEKFKEYIASIKSGLDAVKEQDLIRMPNIRERMKKSLLDLGLNEDFDQNRFEQEVVYYIEKFDISEEKVRLATHLEYFLEVLKEGNGKKLNFMAQEIGREINTIGSKANDSNIQRLVVNMKDELEKIKEQTANVL</sequence>
<dbReference type="KEGG" id="psez:HME7025_01745"/>
<evidence type="ECO:0000256" key="3">
    <source>
        <dbReference type="ARBA" id="ARBA00022759"/>
    </source>
</evidence>
<evidence type="ECO:0000259" key="7">
    <source>
        <dbReference type="Pfam" id="PF08340"/>
    </source>
</evidence>
<comment type="cofactor">
    <cofactor evidence="1">
        <name>a divalent metal cation</name>
        <dbReference type="ChEBI" id="CHEBI:60240"/>
    </cofactor>
</comment>
<feature type="domain" description="Endoribonuclease YicC-like N-terminal" evidence="6">
    <location>
        <begin position="2"/>
        <end position="161"/>
    </location>
</feature>
<keyword evidence="4" id="KW-0378">Hydrolase</keyword>
<evidence type="ECO:0000256" key="4">
    <source>
        <dbReference type="ARBA" id="ARBA00022801"/>
    </source>
</evidence>
<dbReference type="PANTHER" id="PTHR30636">
    <property type="entry name" value="UPF0701 PROTEIN YICC"/>
    <property type="match status" value="1"/>
</dbReference>
<dbReference type="PANTHER" id="PTHR30636:SF3">
    <property type="entry name" value="UPF0701 PROTEIN YICC"/>
    <property type="match status" value="1"/>
</dbReference>
<feature type="domain" description="Endoribonuclease YicC-like C-terminal" evidence="7">
    <location>
        <begin position="186"/>
        <end position="295"/>
    </location>
</feature>
<keyword evidence="9" id="KW-1185">Reference proteome</keyword>
<reference evidence="9" key="1">
    <citation type="submission" date="2018-05" db="EMBL/GenBank/DDBJ databases">
        <title>Pseudarcicella sp. HME7025 Genome sequencing and assembly.</title>
        <authorList>
            <person name="Kim H."/>
            <person name="Kang H."/>
            <person name="Joh K."/>
        </authorList>
    </citation>
    <scope>NUCLEOTIDE SEQUENCE [LARGE SCALE GENOMIC DNA]</scope>
    <source>
        <strain evidence="9">HME7025</strain>
    </source>
</reference>
<protein>
    <submittedName>
        <fullName evidence="8">UPF0701 protein YloC</fullName>
    </submittedName>
</protein>
<dbReference type="Proteomes" id="UP000245468">
    <property type="component" value="Chromosome"/>
</dbReference>
<dbReference type="RefSeq" id="WP_109323274.1">
    <property type="nucleotide sequence ID" value="NZ_CP029346.1"/>
</dbReference>
<dbReference type="InterPro" id="IPR013551">
    <property type="entry name" value="YicC-like_C"/>
</dbReference>
<dbReference type="GO" id="GO:0004521">
    <property type="term" value="F:RNA endonuclease activity"/>
    <property type="evidence" value="ECO:0007669"/>
    <property type="project" value="InterPro"/>
</dbReference>
<keyword evidence="3" id="KW-0255">Endonuclease</keyword>
<evidence type="ECO:0000259" key="6">
    <source>
        <dbReference type="Pfam" id="PF03755"/>
    </source>
</evidence>
<evidence type="ECO:0000256" key="5">
    <source>
        <dbReference type="ARBA" id="ARBA00035648"/>
    </source>
</evidence>
<evidence type="ECO:0000313" key="9">
    <source>
        <dbReference type="Proteomes" id="UP000245468"/>
    </source>
</evidence>
<dbReference type="AlphaFoldDB" id="A0A2S2DXV8"/>
<dbReference type="Pfam" id="PF08340">
    <property type="entry name" value="YicC-like_C"/>
    <property type="match status" value="1"/>
</dbReference>
<proteinExistence type="inferred from homology"/>
<dbReference type="GO" id="GO:0016787">
    <property type="term" value="F:hydrolase activity"/>
    <property type="evidence" value="ECO:0007669"/>
    <property type="project" value="UniProtKB-KW"/>
</dbReference>
<gene>
    <name evidence="8" type="ORF">HME7025_01745</name>
</gene>
<dbReference type="NCBIfam" id="TIGR00255">
    <property type="entry name" value="YicC/YloC family endoribonuclease"/>
    <property type="match status" value="1"/>
</dbReference>
<comment type="similarity">
    <text evidence="5">Belongs to the YicC/YloC family.</text>
</comment>
<evidence type="ECO:0000256" key="2">
    <source>
        <dbReference type="ARBA" id="ARBA00022722"/>
    </source>
</evidence>
<organism evidence="8 9">
    <name type="scientific">Aquirufa nivalisilvae</name>
    <dbReference type="NCBI Taxonomy" id="2516557"/>
    <lineage>
        <taxon>Bacteria</taxon>
        <taxon>Pseudomonadati</taxon>
        <taxon>Bacteroidota</taxon>
        <taxon>Cytophagia</taxon>
        <taxon>Cytophagales</taxon>
        <taxon>Flectobacillaceae</taxon>
        <taxon>Aquirufa</taxon>
    </lineage>
</organism>
<dbReference type="InterPro" id="IPR005229">
    <property type="entry name" value="YicC/YloC-like"/>
</dbReference>
<keyword evidence="2" id="KW-0540">Nuclease</keyword>